<organism evidence="15 16">
    <name type="scientific">Pseudomonas moorei</name>
    <dbReference type="NCBI Taxonomy" id="395599"/>
    <lineage>
        <taxon>Bacteria</taxon>
        <taxon>Pseudomonadati</taxon>
        <taxon>Pseudomonadota</taxon>
        <taxon>Gammaproteobacteria</taxon>
        <taxon>Pseudomonadales</taxon>
        <taxon>Pseudomonadaceae</taxon>
        <taxon>Pseudomonas</taxon>
    </lineage>
</organism>
<dbReference type="InterPro" id="IPR000283">
    <property type="entry name" value="NADH_UbQ_OxRdtase_75kDa_su_CS"/>
</dbReference>
<evidence type="ECO:0000256" key="8">
    <source>
        <dbReference type="ARBA" id="ARBA00023004"/>
    </source>
</evidence>
<keyword evidence="6 14" id="KW-0479">Metal-binding</keyword>
<dbReference type="NCBIfam" id="TIGR01973">
    <property type="entry name" value="NuoG"/>
    <property type="match status" value="1"/>
</dbReference>
<dbReference type="PROSITE" id="PS00643">
    <property type="entry name" value="COMPLEX1_75K_3"/>
    <property type="match status" value="1"/>
</dbReference>
<keyword evidence="7 14" id="KW-1278">Translocase</keyword>
<dbReference type="GO" id="GO:0048038">
    <property type="term" value="F:quinone binding"/>
    <property type="evidence" value="ECO:0007669"/>
    <property type="project" value="UniProtKB-UniRule"/>
</dbReference>
<dbReference type="Pfam" id="PF22117">
    <property type="entry name" value="Fer4_Nqo3"/>
    <property type="match status" value="1"/>
</dbReference>
<keyword evidence="5 14" id="KW-0874">Quinone</keyword>
<protein>
    <recommendedName>
        <fullName evidence="14">NADH-quinone oxidoreductase</fullName>
        <ecNumber evidence="14">7.1.1.-</ecNumber>
    </recommendedName>
</protein>
<keyword evidence="11" id="KW-0830">Ubiquinone</keyword>
<keyword evidence="10 14" id="KW-0520">NAD</keyword>
<dbReference type="CDD" id="cd02788">
    <property type="entry name" value="MopB_CT_NDH-1_NuoG2-N7"/>
    <property type="match status" value="1"/>
</dbReference>
<dbReference type="GO" id="GO:0042773">
    <property type="term" value="P:ATP synthesis coupled electron transport"/>
    <property type="evidence" value="ECO:0007669"/>
    <property type="project" value="InterPro"/>
</dbReference>
<dbReference type="FunFam" id="2.20.25.90:FF:000003">
    <property type="entry name" value="NADH-quinone oxidoreductase"/>
    <property type="match status" value="1"/>
</dbReference>
<dbReference type="PROSITE" id="PS00641">
    <property type="entry name" value="COMPLEX1_75K_1"/>
    <property type="match status" value="1"/>
</dbReference>
<comment type="similarity">
    <text evidence="2 14">Belongs to the complex I 75 kDa subunit family.</text>
</comment>
<evidence type="ECO:0000256" key="5">
    <source>
        <dbReference type="ARBA" id="ARBA00022719"/>
    </source>
</evidence>
<dbReference type="EMBL" id="FNKJ01000003">
    <property type="protein sequence ID" value="SDR13439.1"/>
    <property type="molecule type" value="Genomic_DNA"/>
</dbReference>
<comment type="function">
    <text evidence="14">NDH-1 shuttles electrons from NADH, via FMN and iron-sulfur (Fe-S) centers, to quinones in the respiratory chain. Couples the redox reaction to proton translocation (for every two electrons transferred, four hydrogen ions are translocated across the cytoplasmic membrane), and thus conserves the redox energy in a proton gradient.</text>
</comment>
<dbReference type="Proteomes" id="UP000199570">
    <property type="component" value="Unassembled WGS sequence"/>
</dbReference>
<dbReference type="GO" id="GO:0046872">
    <property type="term" value="F:metal ion binding"/>
    <property type="evidence" value="ECO:0007669"/>
    <property type="project" value="UniProtKB-UniRule"/>
</dbReference>
<keyword evidence="16" id="KW-1185">Reference proteome</keyword>
<dbReference type="Gene3D" id="3.40.50.740">
    <property type="match status" value="1"/>
</dbReference>
<dbReference type="CDD" id="cd02771">
    <property type="entry name" value="MopB_NDH-1_NuoG2-N7"/>
    <property type="match status" value="1"/>
</dbReference>
<evidence type="ECO:0000256" key="3">
    <source>
        <dbReference type="ARBA" id="ARBA00022485"/>
    </source>
</evidence>
<comment type="catalytic activity">
    <reaction evidence="13 14">
        <text>a quinone + NADH + 5 H(+)(in) = a quinol + NAD(+) + 4 H(+)(out)</text>
        <dbReference type="Rhea" id="RHEA:57888"/>
        <dbReference type="ChEBI" id="CHEBI:15378"/>
        <dbReference type="ChEBI" id="CHEBI:24646"/>
        <dbReference type="ChEBI" id="CHEBI:57540"/>
        <dbReference type="ChEBI" id="CHEBI:57945"/>
        <dbReference type="ChEBI" id="CHEBI:132124"/>
    </reaction>
</comment>
<dbReference type="Pfam" id="PF13510">
    <property type="entry name" value="Fer2_4"/>
    <property type="match status" value="1"/>
</dbReference>
<dbReference type="Gene3D" id="3.30.200.210">
    <property type="match status" value="1"/>
</dbReference>
<dbReference type="SUPFAM" id="SSF54292">
    <property type="entry name" value="2Fe-2S ferredoxin-like"/>
    <property type="match status" value="1"/>
</dbReference>
<dbReference type="Pfam" id="PF00384">
    <property type="entry name" value="Molybdopterin"/>
    <property type="match status" value="1"/>
</dbReference>
<comment type="subunit">
    <text evidence="12">Composed of 13 different subunits. Subunits NuoCD, E, F, and G constitute the peripheral sector of the complex.</text>
</comment>
<evidence type="ECO:0000256" key="1">
    <source>
        <dbReference type="ARBA" id="ARBA00001966"/>
    </source>
</evidence>
<dbReference type="InterPro" id="IPR050123">
    <property type="entry name" value="Prok_molybdopt-oxidoreductase"/>
</dbReference>
<evidence type="ECO:0000313" key="15">
    <source>
        <dbReference type="EMBL" id="SDR13439.1"/>
    </source>
</evidence>
<dbReference type="PANTHER" id="PTHR43105">
    <property type="entry name" value="RESPIRATORY NITRATE REDUCTASE"/>
    <property type="match status" value="1"/>
</dbReference>
<dbReference type="FunFam" id="3.10.20.740:FF:000002">
    <property type="entry name" value="NADH-quinone oxidoreductase"/>
    <property type="match status" value="1"/>
</dbReference>
<dbReference type="InterPro" id="IPR010228">
    <property type="entry name" value="NADH_UbQ_OxRdtase_Gsu"/>
</dbReference>
<sequence>MATIHVDGKELEVDGADNLLQACLSLGLDIPYFCWHPALGSVGACRQCAVKQYTDENDTRGRIVMSCMTPATDNTWISIEDEESNAFRASVVEWLMTNHPHDCPVCEEGGHCHLQDMTVMTGHNERRYRFTKRTHQNQQLGPFISHEMNRCIACYRCVRYYKDYAGGTDLGVFGAHDNVYFGRVEDGTLESEFSGNLTEVCPTGVFTDKTHSERYNRKWDMQFSPSICHGCSSGCNISPGERYGELRRIENRFNGSVNQYFLCDRGRFGYGYVNREDRPRQPLLANGTKLGLDEALDKAADLLRGRNIVGIGSPRASLESNYALRELVGAEHFYSGIEASELERIRLVLQVLKDSPLPVPNMRDIEDHDAVFVLGEDLTQTAARMALALRQSVKGKAEDMAEAMRVQPWLDAAVKNIGQHALNPLFIASLAETKLDDVAEECVHAAPDDLARIGFAVAHALDASAPAVEGLDAEALELAKRIADALLAAKRPLIIAGTSLGSKALIEAAANIAKALKLREKNGSISLIVPEANSLGLAMLGGESVDAALQAVIDGKADAIVVLENDLYTRTDKAKVDAALTAAKVVIVADHQKTATSDRAHLVLPAASFAEGDGTLVSQEGRAQRFFQVFDPQYMDASILVHEGWRWLHALRSTLLNQPIDWTQLDHVTAAVASSTPQLAAIVDAAPSAAFRIKGLKLAREPLRYSGRTAMRADISVHEPRTPQDKDTAFAFSMEGYSGSVEPRQQVPFAWSPGWNSPQAWNKFQDEVGGHIRAGDPGTRLIESTGDSLNWFANVPRTFNPAQGTWQVVPFFHLFGSEETSSKAAPVQERIPAAYVALAKSEADRLGVNDGAMLSFNVAGQTLRLPLRINEELGAGLVALPAGIAGIPPAIFGKSVDGLQEAAQ</sequence>
<dbReference type="PROSITE" id="PS51669">
    <property type="entry name" value="4FE4S_MOW_BIS_MGD"/>
    <property type="match status" value="1"/>
</dbReference>
<evidence type="ECO:0000256" key="7">
    <source>
        <dbReference type="ARBA" id="ARBA00022967"/>
    </source>
</evidence>
<accession>A0A1H1GJZ2</accession>
<comment type="cofactor">
    <cofactor evidence="1 14">
        <name>[4Fe-4S] cluster</name>
        <dbReference type="ChEBI" id="CHEBI:49883"/>
    </cofactor>
</comment>
<dbReference type="GO" id="GO:0016020">
    <property type="term" value="C:membrane"/>
    <property type="evidence" value="ECO:0007669"/>
    <property type="project" value="InterPro"/>
</dbReference>
<evidence type="ECO:0000256" key="4">
    <source>
        <dbReference type="ARBA" id="ARBA00022714"/>
    </source>
</evidence>
<evidence type="ECO:0000256" key="6">
    <source>
        <dbReference type="ARBA" id="ARBA00022723"/>
    </source>
</evidence>
<evidence type="ECO:0000256" key="10">
    <source>
        <dbReference type="ARBA" id="ARBA00023027"/>
    </source>
</evidence>
<dbReference type="FunFam" id="3.40.50.740:FF:000006">
    <property type="entry name" value="NADH-quinone oxidoreductase"/>
    <property type="match status" value="1"/>
</dbReference>
<evidence type="ECO:0000256" key="11">
    <source>
        <dbReference type="ARBA" id="ARBA00023075"/>
    </source>
</evidence>
<dbReference type="SUPFAM" id="SSF53706">
    <property type="entry name" value="Formate dehydrogenase/DMSO reductase, domains 1-3"/>
    <property type="match status" value="1"/>
</dbReference>
<dbReference type="GO" id="GO:0008137">
    <property type="term" value="F:NADH dehydrogenase (ubiquinone) activity"/>
    <property type="evidence" value="ECO:0007669"/>
    <property type="project" value="UniProtKB-UniRule"/>
</dbReference>
<dbReference type="CDD" id="cd00207">
    <property type="entry name" value="fer2"/>
    <property type="match status" value="1"/>
</dbReference>
<dbReference type="InterPro" id="IPR006656">
    <property type="entry name" value="Mopterin_OxRdtase"/>
</dbReference>
<dbReference type="EC" id="7.1.1.-" evidence="14"/>
<dbReference type="GO" id="GO:0051537">
    <property type="term" value="F:2 iron, 2 sulfur cluster binding"/>
    <property type="evidence" value="ECO:0007669"/>
    <property type="project" value="UniProtKB-UniRule"/>
</dbReference>
<dbReference type="PANTHER" id="PTHR43105:SF10">
    <property type="entry name" value="NADH-QUINONE OXIDOREDUCTASE SUBUNIT G"/>
    <property type="match status" value="1"/>
</dbReference>
<comment type="cofactor">
    <cofactor evidence="14">
        <name>[2Fe-2S] cluster</name>
        <dbReference type="ChEBI" id="CHEBI:190135"/>
    </cofactor>
    <text evidence="14">Binds 1 [2Fe-2S] cluster per subunit.</text>
</comment>
<keyword evidence="9 14" id="KW-0411">Iron-sulfur</keyword>
<dbReference type="PROSITE" id="PS51839">
    <property type="entry name" value="4FE4S_HC3"/>
    <property type="match status" value="1"/>
</dbReference>
<keyword evidence="8 14" id="KW-0408">Iron</keyword>
<dbReference type="InterPro" id="IPR006963">
    <property type="entry name" value="Mopterin_OxRdtase_4Fe-4S_dom"/>
</dbReference>
<name>A0A1H1GJZ2_9PSED</name>
<proteinExistence type="inferred from homology"/>
<dbReference type="PROSITE" id="PS00642">
    <property type="entry name" value="COMPLEX1_75K_2"/>
    <property type="match status" value="1"/>
</dbReference>
<dbReference type="InterPro" id="IPR019574">
    <property type="entry name" value="NADH_UbQ_OxRdtase_Gsu_4Fe4S-bd"/>
</dbReference>
<dbReference type="InterPro" id="IPR054351">
    <property type="entry name" value="NADH_UbQ_OxRdtase_ferredoxin"/>
</dbReference>
<dbReference type="AlphaFoldDB" id="A0A1H1GJZ2"/>
<dbReference type="Pfam" id="PF10588">
    <property type="entry name" value="NADH-G_4Fe-4S_3"/>
    <property type="match status" value="1"/>
</dbReference>
<dbReference type="OrthoDB" id="9810782at2"/>
<dbReference type="SMART" id="SM00926">
    <property type="entry name" value="Molybdop_Fe4S4"/>
    <property type="match status" value="1"/>
</dbReference>
<evidence type="ECO:0000256" key="14">
    <source>
        <dbReference type="RuleBase" id="RU003525"/>
    </source>
</evidence>
<dbReference type="Pfam" id="PF04879">
    <property type="entry name" value="Molybdop_Fe4S4"/>
    <property type="match status" value="1"/>
</dbReference>
<dbReference type="RefSeq" id="WP_090323510.1">
    <property type="nucleotide sequence ID" value="NZ_FNKJ01000003.1"/>
</dbReference>
<dbReference type="Gene3D" id="3.10.20.740">
    <property type="match status" value="1"/>
</dbReference>
<keyword evidence="4 14" id="KW-0001">2Fe-2S</keyword>
<dbReference type="PROSITE" id="PS51085">
    <property type="entry name" value="2FE2S_FER_2"/>
    <property type="match status" value="1"/>
</dbReference>
<dbReference type="GO" id="GO:0051539">
    <property type="term" value="F:4 iron, 4 sulfur cluster binding"/>
    <property type="evidence" value="ECO:0007669"/>
    <property type="project" value="UniProtKB-KW"/>
</dbReference>
<reference evidence="16" key="1">
    <citation type="submission" date="2016-10" db="EMBL/GenBank/DDBJ databases">
        <authorList>
            <person name="Varghese N."/>
            <person name="Submissions S."/>
        </authorList>
    </citation>
    <scope>NUCLEOTIDE SEQUENCE [LARGE SCALE GENOMIC DNA]</scope>
    <source>
        <strain evidence="16">BS3775</strain>
    </source>
</reference>
<evidence type="ECO:0000313" key="16">
    <source>
        <dbReference type="Proteomes" id="UP000199570"/>
    </source>
</evidence>
<dbReference type="SMART" id="SM00929">
    <property type="entry name" value="NADH-G_4Fe-4S_3"/>
    <property type="match status" value="1"/>
</dbReference>
<evidence type="ECO:0000256" key="2">
    <source>
        <dbReference type="ARBA" id="ARBA00005404"/>
    </source>
</evidence>
<dbReference type="InterPro" id="IPR001041">
    <property type="entry name" value="2Fe-2S_ferredoxin-type"/>
</dbReference>
<evidence type="ECO:0000256" key="12">
    <source>
        <dbReference type="ARBA" id="ARBA00026021"/>
    </source>
</evidence>
<evidence type="ECO:0000256" key="9">
    <source>
        <dbReference type="ARBA" id="ARBA00023014"/>
    </source>
</evidence>
<dbReference type="SUPFAM" id="SSF54862">
    <property type="entry name" value="4Fe-4S ferredoxins"/>
    <property type="match status" value="1"/>
</dbReference>
<evidence type="ECO:0000256" key="13">
    <source>
        <dbReference type="ARBA" id="ARBA00047712"/>
    </source>
</evidence>
<keyword evidence="3 14" id="KW-0004">4Fe-4S</keyword>
<dbReference type="InterPro" id="IPR036010">
    <property type="entry name" value="2Fe-2S_ferredoxin-like_sf"/>
</dbReference>
<gene>
    <name evidence="15" type="ORF">SAMN04490195_3359</name>
</gene>
<dbReference type="GO" id="GO:0003954">
    <property type="term" value="F:NADH dehydrogenase activity"/>
    <property type="evidence" value="ECO:0007669"/>
    <property type="project" value="TreeGrafter"/>
</dbReference>